<dbReference type="InterPro" id="IPR020084">
    <property type="entry name" value="NUDIX_hydrolase_CS"/>
</dbReference>
<comment type="cofactor">
    <cofactor evidence="1">
        <name>Mg(2+)</name>
        <dbReference type="ChEBI" id="CHEBI:18420"/>
    </cofactor>
</comment>
<proteinExistence type="inferred from homology"/>
<sequence>MTEVAIEFAHRFCPNCGTPNANLGSIPFRCDACGFANFFGPCGAVGALVTNEHNQLLLVRRARDPERGKWGLPGGFVDRSETIEQALAREVFEETRLKVSSYKFLMSHPNDYHYGGIIVAVIDTFFVCKVSNAAEIALQASELTEFRYVDKDSPLFDQMAFPSNRIAIDYWINSDSTD</sequence>
<dbReference type="PANTHER" id="PTHR42904">
    <property type="entry name" value="NUDIX HYDROLASE, NUDC SUBFAMILY"/>
    <property type="match status" value="1"/>
</dbReference>
<dbReference type="CDD" id="cd04681">
    <property type="entry name" value="NUDIX_Hydrolase"/>
    <property type="match status" value="1"/>
</dbReference>
<reference evidence="8" key="1">
    <citation type="journal article" date="2019" name="Int. J. Syst. Evol. Microbiol.">
        <title>The Global Catalogue of Microorganisms (GCM) 10K type strain sequencing project: providing services to taxonomists for standard genome sequencing and annotation.</title>
        <authorList>
            <consortium name="The Broad Institute Genomics Platform"/>
            <consortium name="The Broad Institute Genome Sequencing Center for Infectious Disease"/>
            <person name="Wu L."/>
            <person name="Ma J."/>
        </authorList>
    </citation>
    <scope>NUCLEOTIDE SEQUENCE [LARGE SCALE GENOMIC DNA]</scope>
    <source>
        <strain evidence="8">JCM 17759</strain>
    </source>
</reference>
<keyword evidence="3 5" id="KW-0378">Hydrolase</keyword>
<evidence type="ECO:0000259" key="6">
    <source>
        <dbReference type="PROSITE" id="PS51462"/>
    </source>
</evidence>
<dbReference type="RefSeq" id="WP_345324281.1">
    <property type="nucleotide sequence ID" value="NZ_BAABGA010000046.1"/>
</dbReference>
<comment type="similarity">
    <text evidence="5">Belongs to the Nudix hydrolase family.</text>
</comment>
<name>A0ABP8N0Y2_9BACT</name>
<evidence type="ECO:0000313" key="7">
    <source>
        <dbReference type="EMBL" id="GAA4458278.1"/>
    </source>
</evidence>
<dbReference type="SUPFAM" id="SSF55811">
    <property type="entry name" value="Nudix"/>
    <property type="match status" value="1"/>
</dbReference>
<evidence type="ECO:0000256" key="3">
    <source>
        <dbReference type="ARBA" id="ARBA00022801"/>
    </source>
</evidence>
<dbReference type="Pfam" id="PF00293">
    <property type="entry name" value="NUDIX"/>
    <property type="match status" value="1"/>
</dbReference>
<dbReference type="Proteomes" id="UP001500840">
    <property type="component" value="Unassembled WGS sequence"/>
</dbReference>
<dbReference type="PROSITE" id="PS00893">
    <property type="entry name" value="NUDIX_BOX"/>
    <property type="match status" value="1"/>
</dbReference>
<keyword evidence="8" id="KW-1185">Reference proteome</keyword>
<dbReference type="PANTHER" id="PTHR42904:SF12">
    <property type="entry name" value="ADP-RIBOSE PYROPHOSPHATASE-RELATED"/>
    <property type="match status" value="1"/>
</dbReference>
<keyword evidence="4" id="KW-0460">Magnesium</keyword>
<evidence type="ECO:0000256" key="2">
    <source>
        <dbReference type="ARBA" id="ARBA00022723"/>
    </source>
</evidence>
<protein>
    <recommendedName>
        <fullName evidence="6">Nudix hydrolase domain-containing protein</fullName>
    </recommendedName>
</protein>
<dbReference type="InterPro" id="IPR050241">
    <property type="entry name" value="NAD-cap_RNA_hydrolase_NudC"/>
</dbReference>
<comment type="caution">
    <text evidence="7">The sequence shown here is derived from an EMBL/GenBank/DDBJ whole genome shotgun (WGS) entry which is preliminary data.</text>
</comment>
<gene>
    <name evidence="7" type="ORF">GCM10023156_36180</name>
</gene>
<feature type="domain" description="Nudix hydrolase" evidence="6">
    <location>
        <begin position="40"/>
        <end position="174"/>
    </location>
</feature>
<evidence type="ECO:0000313" key="8">
    <source>
        <dbReference type="Proteomes" id="UP001500840"/>
    </source>
</evidence>
<evidence type="ECO:0000256" key="4">
    <source>
        <dbReference type="ARBA" id="ARBA00022842"/>
    </source>
</evidence>
<organism evidence="7 8">
    <name type="scientific">Novipirellula rosea</name>
    <dbReference type="NCBI Taxonomy" id="1031540"/>
    <lineage>
        <taxon>Bacteria</taxon>
        <taxon>Pseudomonadati</taxon>
        <taxon>Planctomycetota</taxon>
        <taxon>Planctomycetia</taxon>
        <taxon>Pirellulales</taxon>
        <taxon>Pirellulaceae</taxon>
        <taxon>Novipirellula</taxon>
    </lineage>
</organism>
<dbReference type="InterPro" id="IPR015797">
    <property type="entry name" value="NUDIX_hydrolase-like_dom_sf"/>
</dbReference>
<dbReference type="InterPro" id="IPR020476">
    <property type="entry name" value="Nudix_hydrolase"/>
</dbReference>
<evidence type="ECO:0000256" key="1">
    <source>
        <dbReference type="ARBA" id="ARBA00001946"/>
    </source>
</evidence>
<evidence type="ECO:0000256" key="5">
    <source>
        <dbReference type="RuleBase" id="RU003476"/>
    </source>
</evidence>
<dbReference type="PROSITE" id="PS51462">
    <property type="entry name" value="NUDIX"/>
    <property type="match status" value="1"/>
</dbReference>
<dbReference type="EMBL" id="BAABGA010000046">
    <property type="protein sequence ID" value="GAA4458278.1"/>
    <property type="molecule type" value="Genomic_DNA"/>
</dbReference>
<accession>A0ABP8N0Y2</accession>
<dbReference type="PRINTS" id="PR00502">
    <property type="entry name" value="NUDIXFAMILY"/>
</dbReference>
<dbReference type="Gene3D" id="3.90.79.10">
    <property type="entry name" value="Nucleoside Triphosphate Pyrophosphohydrolase"/>
    <property type="match status" value="1"/>
</dbReference>
<keyword evidence="2" id="KW-0479">Metal-binding</keyword>
<dbReference type="InterPro" id="IPR000086">
    <property type="entry name" value="NUDIX_hydrolase_dom"/>
</dbReference>